<accession>A0A1V8ZXK6</accession>
<keyword evidence="2" id="KW-0378">Hydrolase</keyword>
<proteinExistence type="inferred from homology"/>
<comment type="similarity">
    <text evidence="1">Belongs to the thioesterase family.</text>
</comment>
<evidence type="ECO:0000256" key="1">
    <source>
        <dbReference type="ARBA" id="ARBA00007169"/>
    </source>
</evidence>
<evidence type="ECO:0000313" key="4">
    <source>
        <dbReference type="EMBL" id="OQO89677.1"/>
    </source>
</evidence>
<evidence type="ECO:0000256" key="2">
    <source>
        <dbReference type="ARBA" id="ARBA00022801"/>
    </source>
</evidence>
<dbReference type="Pfam" id="PF00975">
    <property type="entry name" value="Thioesterase"/>
    <property type="match status" value="1"/>
</dbReference>
<dbReference type="InterPro" id="IPR012223">
    <property type="entry name" value="TEII"/>
</dbReference>
<dbReference type="SMART" id="SM00824">
    <property type="entry name" value="PKS_TE"/>
    <property type="match status" value="1"/>
</dbReference>
<dbReference type="RefSeq" id="WP_081195302.1">
    <property type="nucleotide sequence ID" value="NZ_MWIH01000009.1"/>
</dbReference>
<name>A0A1V8ZXK6_SACPI</name>
<protein>
    <submittedName>
        <fullName evidence="4">Thioesterase</fullName>
    </submittedName>
</protein>
<dbReference type="PANTHER" id="PTHR11487">
    <property type="entry name" value="THIOESTERASE"/>
    <property type="match status" value="1"/>
</dbReference>
<dbReference type="Gene3D" id="3.40.50.1820">
    <property type="entry name" value="alpha/beta hydrolase"/>
    <property type="match status" value="1"/>
</dbReference>
<sequence>MSATNIDEGLWLRRFQKAEPGAVRLLCLPHAGGSASFFFPVARALSPGVDVAAVQYPGRQDRRQEPFADSVPELAKMIFDVLAGSLATPTALFGHSLGASVGFELARLMEAEGAGPVRLFASGRRAPSKHRDESVHQLDDEGLLADVRSLSGTDSRVFDDDELVRMALPAIRADYRIAETYTYTPGAPLTCPITVFTGDADQKTTHDEAQAWREHTTGDFELNTFPGGHFFLATNQSKVLDRLSASLDGAGAI</sequence>
<dbReference type="InterPro" id="IPR001031">
    <property type="entry name" value="Thioesterase"/>
</dbReference>
<dbReference type="STRING" id="1962155.B1813_22515"/>
<dbReference type="AlphaFoldDB" id="A0A1V8ZXK6"/>
<dbReference type="SUPFAM" id="SSF53474">
    <property type="entry name" value="alpha/beta-Hydrolases"/>
    <property type="match status" value="1"/>
</dbReference>
<organism evidence="4 5">
    <name type="scientific">Saccharomonospora piscinae</name>
    <dbReference type="NCBI Taxonomy" id="687388"/>
    <lineage>
        <taxon>Bacteria</taxon>
        <taxon>Bacillati</taxon>
        <taxon>Actinomycetota</taxon>
        <taxon>Actinomycetes</taxon>
        <taxon>Pseudonocardiales</taxon>
        <taxon>Pseudonocardiaceae</taxon>
        <taxon>Saccharomonospora</taxon>
    </lineage>
</organism>
<evidence type="ECO:0000259" key="3">
    <source>
        <dbReference type="SMART" id="SM00824"/>
    </source>
</evidence>
<feature type="domain" description="Thioesterase TesA-like" evidence="3">
    <location>
        <begin position="26"/>
        <end position="247"/>
    </location>
</feature>
<evidence type="ECO:0000313" key="5">
    <source>
        <dbReference type="Proteomes" id="UP000192591"/>
    </source>
</evidence>
<gene>
    <name evidence="4" type="ORF">B1813_22515</name>
</gene>
<keyword evidence="5" id="KW-1185">Reference proteome</keyword>
<comment type="caution">
    <text evidence="4">The sequence shown here is derived from an EMBL/GenBank/DDBJ whole genome shotgun (WGS) entry which is preliminary data.</text>
</comment>
<dbReference type="InterPro" id="IPR029058">
    <property type="entry name" value="AB_hydrolase_fold"/>
</dbReference>
<reference evidence="4 5" key="1">
    <citation type="submission" date="2017-02" db="EMBL/GenBank/DDBJ databases">
        <title>Draft genome of Saccharomonospora sp. 154.</title>
        <authorList>
            <person name="Alonso-Carmona G.S."/>
            <person name="De La Haba R."/>
            <person name="Vera-Gargallo B."/>
            <person name="Sandoval-Trujillo A.H."/>
            <person name="Ramirez-Duran N."/>
            <person name="Ventosa A."/>
        </authorList>
    </citation>
    <scope>NUCLEOTIDE SEQUENCE [LARGE SCALE GENOMIC DNA]</scope>
    <source>
        <strain evidence="4 5">LRS4.154</strain>
    </source>
</reference>
<dbReference type="InterPro" id="IPR020802">
    <property type="entry name" value="TesA-like"/>
</dbReference>
<dbReference type="EMBL" id="MWIH01000009">
    <property type="protein sequence ID" value="OQO89677.1"/>
    <property type="molecule type" value="Genomic_DNA"/>
</dbReference>
<dbReference type="PANTHER" id="PTHR11487:SF0">
    <property type="entry name" value="S-ACYL FATTY ACID SYNTHASE THIOESTERASE, MEDIUM CHAIN"/>
    <property type="match status" value="1"/>
</dbReference>
<dbReference type="GO" id="GO:0016787">
    <property type="term" value="F:hydrolase activity"/>
    <property type="evidence" value="ECO:0007669"/>
    <property type="project" value="UniProtKB-KW"/>
</dbReference>
<dbReference type="Proteomes" id="UP000192591">
    <property type="component" value="Unassembled WGS sequence"/>
</dbReference>
<dbReference type="GO" id="GO:0008610">
    <property type="term" value="P:lipid biosynthetic process"/>
    <property type="evidence" value="ECO:0007669"/>
    <property type="project" value="TreeGrafter"/>
</dbReference>